<dbReference type="PANTHER" id="PTHR48023">
    <property type="entry name" value="D-XYLOSE-PROTON SYMPORTER-LIKE 2"/>
    <property type="match status" value="1"/>
</dbReference>
<dbReference type="PANTHER" id="PTHR48023:SF4">
    <property type="entry name" value="D-XYLOSE-PROTON SYMPORTER-LIKE 2"/>
    <property type="match status" value="1"/>
</dbReference>
<dbReference type="Pfam" id="PF00083">
    <property type="entry name" value="Sugar_tr"/>
    <property type="match status" value="1"/>
</dbReference>
<feature type="transmembrane region" description="Helical" evidence="10">
    <location>
        <begin position="205"/>
        <end position="224"/>
    </location>
</feature>
<evidence type="ECO:0000256" key="8">
    <source>
        <dbReference type="RuleBase" id="RU003346"/>
    </source>
</evidence>
<keyword evidence="3 8" id="KW-0813">Transport</keyword>
<dbReference type="CDD" id="cd17359">
    <property type="entry name" value="MFS_XylE_like"/>
    <property type="match status" value="1"/>
</dbReference>
<dbReference type="PRINTS" id="PR00171">
    <property type="entry name" value="SUGRTRNSPORT"/>
</dbReference>
<evidence type="ECO:0000256" key="6">
    <source>
        <dbReference type="ARBA" id="ARBA00022989"/>
    </source>
</evidence>
<accession>A0ABT4U5K4</accession>
<feature type="compositionally biased region" description="Basic and acidic residues" evidence="9">
    <location>
        <begin position="501"/>
        <end position="511"/>
    </location>
</feature>
<feature type="transmembrane region" description="Helical" evidence="10">
    <location>
        <begin position="289"/>
        <end position="311"/>
    </location>
</feature>
<evidence type="ECO:0000256" key="1">
    <source>
        <dbReference type="ARBA" id="ARBA00004651"/>
    </source>
</evidence>
<keyword evidence="4" id="KW-1003">Cell membrane</keyword>
<sequence length="511" mass="53616">MNPSTDGIEGPDGAPRGTADGRLSGAVSAPEGAGTSPGSRRPRRYLRLVMVLSTFGGLLFGYDTAVINGALPYMQEDLGLTPFTEGLVTSSLLLGAAFGSVLSGRLADRRGRRTAIIGLAVLFLVGTLAASFAPSTGVMVLARFALGLAVGGASVTVPSYLAEMSPASRRGRLVTQNELMIVTGQLLAYVNNAVIGNVWGEADGVWRWMLVLATVPAVVLWLGMQAMPESPRWLAAQGRFGDALAVLRRVREERAAEQELDEVRRAAEEDARSARGGWRDLSEPWIRRVVLTGVGIAVVQQITGVNSIMYYGTQILTESGFARETALVANISNGVISVLATFLGIWLLGRIGRRPMLVAGLCGTTSALLLVGAFSSLLPAGTGRAEAILACMGLFLVFQQGFVSPVTWVLLAEIFPMRIRGFAFGLAGAVLWTANFAVGLTFPSLVAGVGITTTFFLFAAAGLGAIAFARFGVPETKGRTLEGIEDDLRAAGGAGRAGGAPEREEPSARAD</sequence>
<reference evidence="12 13" key="1">
    <citation type="submission" date="2023-01" db="EMBL/GenBank/DDBJ databases">
        <title>Draft genome sequence of Nocardiopsis sp. RSe5-2 isolated from halophytes.</title>
        <authorList>
            <person name="Duangmal K."/>
            <person name="Chantavorakit T."/>
        </authorList>
    </citation>
    <scope>NUCLEOTIDE SEQUENCE [LARGE SCALE GENOMIC DNA]</scope>
    <source>
        <strain evidence="12 13">RSe5-2</strain>
    </source>
</reference>
<evidence type="ECO:0000256" key="4">
    <source>
        <dbReference type="ARBA" id="ARBA00022475"/>
    </source>
</evidence>
<feature type="region of interest" description="Disordered" evidence="9">
    <location>
        <begin position="489"/>
        <end position="511"/>
    </location>
</feature>
<dbReference type="InterPro" id="IPR005828">
    <property type="entry name" value="MFS_sugar_transport-like"/>
</dbReference>
<feature type="domain" description="Major facilitator superfamily (MFS) profile" evidence="11">
    <location>
        <begin position="49"/>
        <end position="477"/>
    </location>
</feature>
<name>A0ABT4U5K4_9ACTN</name>
<feature type="transmembrane region" description="Helical" evidence="10">
    <location>
        <begin position="140"/>
        <end position="158"/>
    </location>
</feature>
<dbReference type="NCBIfam" id="TIGR00879">
    <property type="entry name" value="SP"/>
    <property type="match status" value="1"/>
</dbReference>
<dbReference type="SUPFAM" id="SSF103473">
    <property type="entry name" value="MFS general substrate transporter"/>
    <property type="match status" value="1"/>
</dbReference>
<dbReference type="RefSeq" id="WP_270686718.1">
    <property type="nucleotide sequence ID" value="NZ_JAQFWQ010000045.1"/>
</dbReference>
<feature type="region of interest" description="Disordered" evidence="9">
    <location>
        <begin position="1"/>
        <end position="40"/>
    </location>
</feature>
<dbReference type="Proteomes" id="UP001527866">
    <property type="component" value="Unassembled WGS sequence"/>
</dbReference>
<evidence type="ECO:0000313" key="12">
    <source>
        <dbReference type="EMBL" id="MDA2812227.1"/>
    </source>
</evidence>
<feature type="transmembrane region" description="Helical" evidence="10">
    <location>
        <begin position="179"/>
        <end position="199"/>
    </location>
</feature>
<evidence type="ECO:0000313" key="13">
    <source>
        <dbReference type="Proteomes" id="UP001527866"/>
    </source>
</evidence>
<comment type="caution">
    <text evidence="12">The sequence shown here is derived from an EMBL/GenBank/DDBJ whole genome shotgun (WGS) entry which is preliminary data.</text>
</comment>
<dbReference type="Gene3D" id="1.20.1250.20">
    <property type="entry name" value="MFS general substrate transporter like domains"/>
    <property type="match status" value="1"/>
</dbReference>
<dbReference type="InterPro" id="IPR003663">
    <property type="entry name" value="Sugar/inositol_transpt"/>
</dbReference>
<proteinExistence type="inferred from homology"/>
<dbReference type="InterPro" id="IPR047984">
    <property type="entry name" value="XylE-like"/>
</dbReference>
<evidence type="ECO:0000256" key="9">
    <source>
        <dbReference type="SAM" id="MobiDB-lite"/>
    </source>
</evidence>
<gene>
    <name evidence="12" type="ORF">O4J56_16400</name>
</gene>
<evidence type="ECO:0000256" key="10">
    <source>
        <dbReference type="SAM" id="Phobius"/>
    </source>
</evidence>
<dbReference type="InterPro" id="IPR036259">
    <property type="entry name" value="MFS_trans_sf"/>
</dbReference>
<feature type="transmembrane region" description="Helical" evidence="10">
    <location>
        <begin position="45"/>
        <end position="62"/>
    </location>
</feature>
<dbReference type="InterPro" id="IPR020846">
    <property type="entry name" value="MFS_dom"/>
</dbReference>
<feature type="transmembrane region" description="Helical" evidence="10">
    <location>
        <begin position="331"/>
        <end position="349"/>
    </location>
</feature>
<keyword evidence="6 10" id="KW-1133">Transmembrane helix</keyword>
<comment type="subcellular location">
    <subcellularLocation>
        <location evidence="1">Cell membrane</location>
        <topology evidence="1">Multi-pass membrane protein</topology>
    </subcellularLocation>
</comment>
<feature type="transmembrane region" description="Helical" evidence="10">
    <location>
        <begin position="356"/>
        <end position="375"/>
    </location>
</feature>
<feature type="transmembrane region" description="Helical" evidence="10">
    <location>
        <begin position="114"/>
        <end position="134"/>
    </location>
</feature>
<keyword evidence="7 10" id="KW-0472">Membrane</keyword>
<protein>
    <submittedName>
        <fullName evidence="12">Sugar porter family MFS transporter</fullName>
    </submittedName>
</protein>
<evidence type="ECO:0000256" key="7">
    <source>
        <dbReference type="ARBA" id="ARBA00023136"/>
    </source>
</evidence>
<evidence type="ECO:0000256" key="3">
    <source>
        <dbReference type="ARBA" id="ARBA00022448"/>
    </source>
</evidence>
<feature type="transmembrane region" description="Helical" evidence="10">
    <location>
        <begin position="448"/>
        <end position="469"/>
    </location>
</feature>
<keyword evidence="13" id="KW-1185">Reference proteome</keyword>
<dbReference type="EMBL" id="JAQFWQ010000045">
    <property type="protein sequence ID" value="MDA2812227.1"/>
    <property type="molecule type" value="Genomic_DNA"/>
</dbReference>
<keyword evidence="5 10" id="KW-0812">Transmembrane</keyword>
<feature type="transmembrane region" description="Helical" evidence="10">
    <location>
        <begin position="423"/>
        <end position="442"/>
    </location>
</feature>
<comment type="similarity">
    <text evidence="2 8">Belongs to the major facilitator superfamily. Sugar transporter (TC 2.A.1.1) family.</text>
</comment>
<dbReference type="InterPro" id="IPR050820">
    <property type="entry name" value="MFS_Sugar_Transporter"/>
</dbReference>
<evidence type="ECO:0000256" key="2">
    <source>
        <dbReference type="ARBA" id="ARBA00010992"/>
    </source>
</evidence>
<feature type="transmembrane region" description="Helical" evidence="10">
    <location>
        <begin position="387"/>
        <end position="411"/>
    </location>
</feature>
<organism evidence="12 13">
    <name type="scientific">Nocardiopsis endophytica</name>
    <dbReference type="NCBI Taxonomy" id="3018445"/>
    <lineage>
        <taxon>Bacteria</taxon>
        <taxon>Bacillati</taxon>
        <taxon>Actinomycetota</taxon>
        <taxon>Actinomycetes</taxon>
        <taxon>Streptosporangiales</taxon>
        <taxon>Nocardiopsidaceae</taxon>
        <taxon>Nocardiopsis</taxon>
    </lineage>
</organism>
<feature type="transmembrane region" description="Helical" evidence="10">
    <location>
        <begin position="82"/>
        <end position="102"/>
    </location>
</feature>
<evidence type="ECO:0000259" key="11">
    <source>
        <dbReference type="PROSITE" id="PS50850"/>
    </source>
</evidence>
<dbReference type="PROSITE" id="PS50850">
    <property type="entry name" value="MFS"/>
    <property type="match status" value="1"/>
</dbReference>
<evidence type="ECO:0000256" key="5">
    <source>
        <dbReference type="ARBA" id="ARBA00022692"/>
    </source>
</evidence>